<dbReference type="OrthoDB" id="7031498at2"/>
<sequence>MIRVLLSLDLTNKESERDNFNNFLAEQQWKKLAGVNTVWAIEYDDFSQTNEQHVTNVKRDLSKVLLTAAREFKPDRITYVAQIANIECIGRYIYREGGDYKAFIYEPC</sequence>
<gene>
    <name evidence="1" type="ORF">EDF85_5138</name>
</gene>
<name>A0A9X8ED26_PSEPU</name>
<dbReference type="EMBL" id="RJUR01000019">
    <property type="protein sequence ID" value="ROQ43039.1"/>
    <property type="molecule type" value="Genomic_DNA"/>
</dbReference>
<comment type="caution">
    <text evidence="1">The sequence shown here is derived from an EMBL/GenBank/DDBJ whole genome shotgun (WGS) entry which is preliminary data.</text>
</comment>
<reference evidence="1 2" key="1">
    <citation type="submission" date="2018-11" db="EMBL/GenBank/DDBJ databases">
        <title>Genomic analyses of the natural microbiome of Caenorhabditis elegans.</title>
        <authorList>
            <person name="Samuel B."/>
        </authorList>
    </citation>
    <scope>NUCLEOTIDE SEQUENCE [LARGE SCALE GENOMIC DNA]</scope>
    <source>
        <strain evidence="1 2">BIGb0473</strain>
    </source>
</reference>
<evidence type="ECO:0000313" key="1">
    <source>
        <dbReference type="EMBL" id="ROQ43039.1"/>
    </source>
</evidence>
<proteinExistence type="predicted"/>
<dbReference type="RefSeq" id="WP_043862364.1">
    <property type="nucleotide sequence ID" value="NZ_RJUR01000019.1"/>
</dbReference>
<accession>A0A9X8ED26</accession>
<protein>
    <submittedName>
        <fullName evidence="1">Uncharacterized protein</fullName>
    </submittedName>
</protein>
<organism evidence="1 2">
    <name type="scientific">Pseudomonas putida</name>
    <name type="common">Arthrobacter siderocapsulatus</name>
    <dbReference type="NCBI Taxonomy" id="303"/>
    <lineage>
        <taxon>Bacteria</taxon>
        <taxon>Pseudomonadati</taxon>
        <taxon>Pseudomonadota</taxon>
        <taxon>Gammaproteobacteria</taxon>
        <taxon>Pseudomonadales</taxon>
        <taxon>Pseudomonadaceae</taxon>
        <taxon>Pseudomonas</taxon>
    </lineage>
</organism>
<dbReference type="Proteomes" id="UP000269115">
    <property type="component" value="Unassembled WGS sequence"/>
</dbReference>
<dbReference type="AlphaFoldDB" id="A0A9X8ED26"/>
<evidence type="ECO:0000313" key="2">
    <source>
        <dbReference type="Proteomes" id="UP000269115"/>
    </source>
</evidence>